<dbReference type="STRING" id="231916.A0A409Y995"/>
<evidence type="ECO:0000256" key="4">
    <source>
        <dbReference type="ARBA" id="ARBA00023136"/>
    </source>
</evidence>
<dbReference type="PANTHER" id="PTHR28304">
    <property type="entry name" value="PEROXISOMAL MEMBRANE PROTEIN PEX29"/>
    <property type="match status" value="1"/>
</dbReference>
<keyword evidence="4 6" id="KW-0472">Membrane</keyword>
<proteinExistence type="predicted"/>
<evidence type="ECO:0000256" key="6">
    <source>
        <dbReference type="SAM" id="Phobius"/>
    </source>
</evidence>
<dbReference type="OrthoDB" id="74314at2759"/>
<name>A0A409Y995_9AGAR</name>
<dbReference type="InParanoid" id="A0A409Y995"/>
<reference evidence="7 8" key="1">
    <citation type="journal article" date="2018" name="Evol. Lett.">
        <title>Horizontal gene cluster transfer increased hallucinogenic mushroom diversity.</title>
        <authorList>
            <person name="Reynolds H.T."/>
            <person name="Vijayakumar V."/>
            <person name="Gluck-Thaler E."/>
            <person name="Korotkin H.B."/>
            <person name="Matheny P.B."/>
            <person name="Slot J.C."/>
        </authorList>
    </citation>
    <scope>NUCLEOTIDE SEQUENCE [LARGE SCALE GENOMIC DNA]</scope>
    <source>
        <strain evidence="7 8">SRW20</strain>
    </source>
</reference>
<feature type="compositionally biased region" description="Low complexity" evidence="5">
    <location>
        <begin position="15"/>
        <end position="41"/>
    </location>
</feature>
<feature type="region of interest" description="Disordered" evidence="5">
    <location>
        <begin position="1"/>
        <end position="66"/>
    </location>
</feature>
<protein>
    <submittedName>
        <fullName evidence="7">Uncharacterized protein</fullName>
    </submittedName>
</protein>
<feature type="transmembrane region" description="Helical" evidence="6">
    <location>
        <begin position="186"/>
        <end position="219"/>
    </location>
</feature>
<comment type="subcellular location">
    <subcellularLocation>
        <location evidence="1">Membrane</location>
        <topology evidence="1">Multi-pass membrane protein</topology>
    </subcellularLocation>
</comment>
<feature type="compositionally biased region" description="Low complexity" evidence="5">
    <location>
        <begin position="85"/>
        <end position="111"/>
    </location>
</feature>
<dbReference type="GO" id="GO:0005778">
    <property type="term" value="C:peroxisomal membrane"/>
    <property type="evidence" value="ECO:0007669"/>
    <property type="project" value="TreeGrafter"/>
</dbReference>
<feature type="transmembrane region" description="Helical" evidence="6">
    <location>
        <begin position="339"/>
        <end position="358"/>
    </location>
</feature>
<keyword evidence="3 6" id="KW-1133">Transmembrane helix</keyword>
<dbReference type="GO" id="GO:0007031">
    <property type="term" value="P:peroxisome organization"/>
    <property type="evidence" value="ECO:0007669"/>
    <property type="project" value="TreeGrafter"/>
</dbReference>
<sequence length="510" mass="55309">MATLDYIDVPPGATQLLSSPNQGSSSSNDIRPAPRITTSIPHPSPPPSPTSSRTRRPSLLSSTATSLTSPTLSFIPQLLLSASLPGGAPTSSSSSTTAGGASGAAGNVTSSPVAMTPTLGNPPNPRRKLKYEPENVTLLSSRDPLSLPIMSTNFKRFVSIVGPVFWLQDRVEEVLLWKRGWMRTGVWMAAYALLCFYPRLILLLPHLILIGVILATYPYHKDPASSTPSIYNIESDAETLPSTSSAAAEGSVPWQANIQGIQNLMGAVADAHAIIEPYVHHLILTPQHLAPRPSTTTSSSSHSHTRTQSQSSSANTSTTNTQPPPPSAPQNSRFPYSPYPPHILTLLVLSFVPLLFIIHLPAFPIREVCLVGGLMPFVLCHPWVRAALPYVLAWAGKEGWPLVVRRYGDAVRVVGRTKGRVLSSLKWKKGDSPEETQSLLEKEDRGTEDHSQEPPPPLPTLLQRIIDDDRLTDDVWNAEMREVQLWENERWAGTLPPSSPAFAAVSSPYG</sequence>
<feature type="compositionally biased region" description="Basic and acidic residues" evidence="5">
    <location>
        <begin position="440"/>
        <end position="452"/>
    </location>
</feature>
<feature type="compositionally biased region" description="Low complexity" evidence="5">
    <location>
        <begin position="291"/>
        <end position="321"/>
    </location>
</feature>
<organism evidence="7 8">
    <name type="scientific">Gymnopilus dilepis</name>
    <dbReference type="NCBI Taxonomy" id="231916"/>
    <lineage>
        <taxon>Eukaryota</taxon>
        <taxon>Fungi</taxon>
        <taxon>Dikarya</taxon>
        <taxon>Basidiomycota</taxon>
        <taxon>Agaricomycotina</taxon>
        <taxon>Agaricomycetes</taxon>
        <taxon>Agaricomycetidae</taxon>
        <taxon>Agaricales</taxon>
        <taxon>Agaricineae</taxon>
        <taxon>Hymenogastraceae</taxon>
        <taxon>Gymnopilus</taxon>
    </lineage>
</organism>
<feature type="region of interest" description="Disordered" evidence="5">
    <location>
        <begin position="85"/>
        <end position="129"/>
    </location>
</feature>
<feature type="region of interest" description="Disordered" evidence="5">
    <location>
        <begin position="290"/>
        <end position="334"/>
    </location>
</feature>
<evidence type="ECO:0000256" key="1">
    <source>
        <dbReference type="ARBA" id="ARBA00004141"/>
    </source>
</evidence>
<evidence type="ECO:0000313" key="8">
    <source>
        <dbReference type="Proteomes" id="UP000284706"/>
    </source>
</evidence>
<dbReference type="AlphaFoldDB" id="A0A409Y995"/>
<dbReference type="EMBL" id="NHYE01001050">
    <property type="protein sequence ID" value="PPQ99656.1"/>
    <property type="molecule type" value="Genomic_DNA"/>
</dbReference>
<evidence type="ECO:0000256" key="2">
    <source>
        <dbReference type="ARBA" id="ARBA00022692"/>
    </source>
</evidence>
<comment type="caution">
    <text evidence="7">The sequence shown here is derived from an EMBL/GenBank/DDBJ whole genome shotgun (WGS) entry which is preliminary data.</text>
</comment>
<feature type="compositionally biased region" description="Low complexity" evidence="5">
    <location>
        <begin position="57"/>
        <end position="66"/>
    </location>
</feature>
<evidence type="ECO:0000313" key="7">
    <source>
        <dbReference type="EMBL" id="PPQ99656.1"/>
    </source>
</evidence>
<dbReference type="Proteomes" id="UP000284706">
    <property type="component" value="Unassembled WGS sequence"/>
</dbReference>
<gene>
    <name evidence="7" type="ORF">CVT26_009190</name>
</gene>
<dbReference type="InterPro" id="IPR052816">
    <property type="entry name" value="Peroxisomal_Membrane_PEX28-32"/>
</dbReference>
<evidence type="ECO:0000256" key="3">
    <source>
        <dbReference type="ARBA" id="ARBA00022989"/>
    </source>
</evidence>
<feature type="region of interest" description="Disordered" evidence="5">
    <location>
        <begin position="428"/>
        <end position="461"/>
    </location>
</feature>
<keyword evidence="8" id="KW-1185">Reference proteome</keyword>
<dbReference type="PANTHER" id="PTHR28304:SF2">
    <property type="entry name" value="PEROXISOMAL MEMBRANE PROTEIN PEX29"/>
    <property type="match status" value="1"/>
</dbReference>
<accession>A0A409Y995</accession>
<evidence type="ECO:0000256" key="5">
    <source>
        <dbReference type="SAM" id="MobiDB-lite"/>
    </source>
</evidence>
<keyword evidence="2 6" id="KW-0812">Transmembrane</keyword>